<dbReference type="SUPFAM" id="SSF52172">
    <property type="entry name" value="CheY-like"/>
    <property type="match status" value="1"/>
</dbReference>
<evidence type="ECO:0000313" key="4">
    <source>
        <dbReference type="EMBL" id="BAO82000.1"/>
    </source>
</evidence>
<keyword evidence="1" id="KW-0597">Phosphoprotein</keyword>
<dbReference type="GO" id="GO:0000160">
    <property type="term" value="P:phosphorelay signal transduction system"/>
    <property type="evidence" value="ECO:0007669"/>
    <property type="project" value="InterPro"/>
</dbReference>
<name>A0A060NKX4_9BURK</name>
<keyword evidence="5" id="KW-1185">Reference proteome</keyword>
<evidence type="ECO:0000259" key="3">
    <source>
        <dbReference type="PROSITE" id="PS50110"/>
    </source>
</evidence>
<dbReference type="AlphaFoldDB" id="A0A060NKX4"/>
<feature type="region of interest" description="Disordered" evidence="2">
    <location>
        <begin position="232"/>
        <end position="265"/>
    </location>
</feature>
<dbReference type="InterPro" id="IPR011006">
    <property type="entry name" value="CheY-like_superfamily"/>
</dbReference>
<dbReference type="STRING" id="1458425.SRAA_2146"/>
<dbReference type="HOGENOM" id="CLU_703407_0_0_4"/>
<dbReference type="OrthoDB" id="9149617at2"/>
<protein>
    <recommendedName>
        <fullName evidence="3">Response regulatory domain-containing protein</fullName>
    </recommendedName>
</protein>
<organism evidence="4 5">
    <name type="scientific">Serpentinimonas raichei</name>
    <dbReference type="NCBI Taxonomy" id="1458425"/>
    <lineage>
        <taxon>Bacteria</taxon>
        <taxon>Pseudomonadati</taxon>
        <taxon>Pseudomonadota</taxon>
        <taxon>Betaproteobacteria</taxon>
        <taxon>Burkholderiales</taxon>
        <taxon>Comamonadaceae</taxon>
        <taxon>Serpentinimonas</taxon>
    </lineage>
</organism>
<dbReference type="EMBL" id="AP014568">
    <property type="protein sequence ID" value="BAO82000.1"/>
    <property type="molecule type" value="Genomic_DNA"/>
</dbReference>
<dbReference type="PROSITE" id="PS50110">
    <property type="entry name" value="RESPONSE_REGULATORY"/>
    <property type="match status" value="1"/>
</dbReference>
<evidence type="ECO:0000256" key="1">
    <source>
        <dbReference type="PROSITE-ProRule" id="PRU00169"/>
    </source>
</evidence>
<accession>A0A060NKX4</accession>
<sequence>MPPSNPTPAPSAPWTPAVEPLAPDQAWRMAEHWPELSAALTAQAVEAADRMLRGLEMLVQRERLSAAEMQVLATPALRLQRCAKQVQQILRTQSGQVRLSHEKIDFAQVVDAALHDRRDEWVARGLTLQRFLQPVELLIDPTLGYSLCLAMVDWAQRFGEHLELRLGLDPLQPGALLSLRTQDGSPAADAERLQHDSIEWLLLRQLAATDGGIELQRRATENGVELSARFRRVSAAPETQPADGSAAPLSKAPAPAPPAQAKLGPAAQSGAVLVCSADPAVRRETLALLHPMGLAASAVASAAQALAALGERQVALLIYDQEHPPADAPQLQQALAGDGAGLPVLRLVRLRATAHDEGGGDTAVMSEKMQVPIDALPAALAPAVRFALSNLG</sequence>
<feature type="domain" description="Response regulatory" evidence="3">
    <location>
        <begin position="271"/>
        <end position="392"/>
    </location>
</feature>
<feature type="modified residue" description="4-aspartylphosphate" evidence="1">
    <location>
        <position position="320"/>
    </location>
</feature>
<reference evidence="4 5" key="1">
    <citation type="journal article" date="2014" name="Nat. Commun.">
        <title>Physiological and genomic features of highly alkaliphilic hydrogen-utilizing Betaproteobacteria from a continental serpentinizing site.</title>
        <authorList>
            <person name="Suzuki S."/>
            <person name="Kuenen J.G."/>
            <person name="Schipper K."/>
            <person name="van der Velde S."/>
            <person name="Ishii S."/>
            <person name="Wu A."/>
            <person name="Sorokin D.Y."/>
            <person name="Tenney A."/>
            <person name="Meng X.Y."/>
            <person name="Morrill P.L."/>
            <person name="Kamagata Y."/>
            <person name="Muyzer G."/>
            <person name="Nealson K.H."/>
        </authorList>
    </citation>
    <scope>NUCLEOTIDE SEQUENCE [LARGE SCALE GENOMIC DNA]</scope>
    <source>
        <strain evidence="4 5">A1</strain>
    </source>
</reference>
<evidence type="ECO:0000256" key="2">
    <source>
        <dbReference type="SAM" id="MobiDB-lite"/>
    </source>
</evidence>
<feature type="compositionally biased region" description="Low complexity" evidence="2">
    <location>
        <begin position="244"/>
        <end position="265"/>
    </location>
</feature>
<dbReference type="Proteomes" id="UP000067461">
    <property type="component" value="Chromosome"/>
</dbReference>
<proteinExistence type="predicted"/>
<dbReference type="RefSeq" id="WP_144318754.1">
    <property type="nucleotide sequence ID" value="NZ_AP014568.1"/>
</dbReference>
<dbReference type="KEGG" id="cbaa:SRAA_2146"/>
<gene>
    <name evidence="4" type="ORF">SRAA_2146</name>
</gene>
<dbReference type="InterPro" id="IPR001789">
    <property type="entry name" value="Sig_transdc_resp-reg_receiver"/>
</dbReference>
<evidence type="ECO:0000313" key="5">
    <source>
        <dbReference type="Proteomes" id="UP000067461"/>
    </source>
</evidence>